<reference evidence="3 4" key="1">
    <citation type="journal article" date="2017" name="BMC Biol.">
        <title>Genomic innovations, transcriptional plasticity and gene loss underlying the evolution and divergence of two highly polyphagous and invasive Helicoverpa pest species.</title>
        <authorList>
            <person name="Pearce S.L."/>
            <person name="Clarke D.F."/>
            <person name="East P.D."/>
            <person name="Elfekih S."/>
            <person name="Gordon K.H."/>
            <person name="Jermiin L.S."/>
            <person name="McGaughran A."/>
            <person name="Oakeshott J.G."/>
            <person name="Papanikolaou A."/>
            <person name="Perera O.P."/>
            <person name="Rane R.V."/>
            <person name="Richards S."/>
            <person name="Tay W.T."/>
            <person name="Walsh T.K."/>
            <person name="Anderson A."/>
            <person name="Anderson C.J."/>
            <person name="Asgari S."/>
            <person name="Board P.G."/>
            <person name="Bretschneider A."/>
            <person name="Campbell P.M."/>
            <person name="Chertemps T."/>
            <person name="Christeller J.T."/>
            <person name="Coppin C.W."/>
            <person name="Downes S.J."/>
            <person name="Duan G."/>
            <person name="Farnsworth C.A."/>
            <person name="Good R.T."/>
            <person name="Han L.B."/>
            <person name="Han Y.C."/>
            <person name="Hatje K."/>
            <person name="Horne I."/>
            <person name="Huang Y.P."/>
            <person name="Hughes D.S."/>
            <person name="Jacquin-Joly E."/>
            <person name="James W."/>
            <person name="Jhangiani S."/>
            <person name="Kollmar M."/>
            <person name="Kuwar S.S."/>
            <person name="Li S."/>
            <person name="Liu N.Y."/>
            <person name="Maibeche M.T."/>
            <person name="Miller J.R."/>
            <person name="Montagne N."/>
            <person name="Perry T."/>
            <person name="Qu J."/>
            <person name="Song S.V."/>
            <person name="Sutton G.G."/>
            <person name="Vogel H."/>
            <person name="Walenz B.P."/>
            <person name="Xu W."/>
            <person name="Zhang H.J."/>
            <person name="Zou Z."/>
            <person name="Batterham P."/>
            <person name="Edwards O.R."/>
            <person name="Feyereisen R."/>
            <person name="Gibbs R.A."/>
            <person name="Heckel D.G."/>
            <person name="McGrath A."/>
            <person name="Robin C."/>
            <person name="Scherer S.E."/>
            <person name="Worley K.C."/>
            <person name="Wu Y.D."/>
        </authorList>
    </citation>
    <scope>NUCLEOTIDE SEQUENCE [LARGE SCALE GENOMIC DNA]</scope>
    <source>
        <strain evidence="3">Harm_GR_Male_#8</strain>
        <tissue evidence="3">Whole organism</tissue>
    </source>
</reference>
<proteinExistence type="predicted"/>
<keyword evidence="1" id="KW-1133">Transmembrane helix</keyword>
<dbReference type="InterPro" id="IPR036005">
    <property type="entry name" value="Creatinase/aminopeptidase-like"/>
</dbReference>
<dbReference type="EMBL" id="KZ150382">
    <property type="protein sequence ID" value="PZC71088.1"/>
    <property type="molecule type" value="Genomic_DNA"/>
</dbReference>
<organism evidence="3 4">
    <name type="scientific">Helicoverpa armigera</name>
    <name type="common">Cotton bollworm</name>
    <name type="synonym">Heliothis armigera</name>
    <dbReference type="NCBI Taxonomy" id="29058"/>
    <lineage>
        <taxon>Eukaryota</taxon>
        <taxon>Metazoa</taxon>
        <taxon>Ecdysozoa</taxon>
        <taxon>Arthropoda</taxon>
        <taxon>Hexapoda</taxon>
        <taxon>Insecta</taxon>
        <taxon>Pterygota</taxon>
        <taxon>Neoptera</taxon>
        <taxon>Endopterygota</taxon>
        <taxon>Lepidoptera</taxon>
        <taxon>Glossata</taxon>
        <taxon>Ditrysia</taxon>
        <taxon>Noctuoidea</taxon>
        <taxon>Noctuidae</taxon>
        <taxon>Heliothinae</taxon>
        <taxon>Helicoverpa</taxon>
    </lineage>
</organism>
<protein>
    <recommendedName>
        <fullName evidence="2">Peptidase M24 C-terminal domain-containing protein</fullName>
    </recommendedName>
</protein>
<dbReference type="Pfam" id="PF16188">
    <property type="entry name" value="Peptidase_M24_C"/>
    <property type="match status" value="1"/>
</dbReference>
<dbReference type="InterPro" id="IPR032416">
    <property type="entry name" value="Peptidase_M24_C"/>
</dbReference>
<keyword evidence="1" id="KW-0472">Membrane</keyword>
<sequence length="75" mass="8781">MDNLFIWEQQPIKYLNDYHNRVLTTIGPILQQRNLTSEYEWLQRECAPIVRSAAILWTASPILAGISIFVIRFGF</sequence>
<evidence type="ECO:0000259" key="2">
    <source>
        <dbReference type="Pfam" id="PF16188"/>
    </source>
</evidence>
<feature type="domain" description="Peptidase M24 C-terminal" evidence="2">
    <location>
        <begin position="10"/>
        <end position="49"/>
    </location>
</feature>
<keyword evidence="1" id="KW-0812">Transmembrane</keyword>
<keyword evidence="4" id="KW-1185">Reference proteome</keyword>
<evidence type="ECO:0000256" key="1">
    <source>
        <dbReference type="SAM" id="Phobius"/>
    </source>
</evidence>
<feature type="transmembrane region" description="Helical" evidence="1">
    <location>
        <begin position="49"/>
        <end position="71"/>
    </location>
</feature>
<gene>
    <name evidence="3" type="primary">HaOG214145</name>
    <name evidence="3" type="ORF">B5X24_HaOG214145</name>
</gene>
<dbReference type="Gene3D" id="3.90.230.10">
    <property type="entry name" value="Creatinase/methionine aminopeptidase superfamily"/>
    <property type="match status" value="1"/>
</dbReference>
<dbReference type="OrthoDB" id="9995434at2759"/>
<dbReference type="AlphaFoldDB" id="A0A2W1B5P4"/>
<name>A0A2W1B5P4_HELAM</name>
<accession>A0A2W1B5P4</accession>
<dbReference type="Proteomes" id="UP000249218">
    <property type="component" value="Unassembled WGS sequence"/>
</dbReference>
<evidence type="ECO:0000313" key="3">
    <source>
        <dbReference type="EMBL" id="PZC71088.1"/>
    </source>
</evidence>
<evidence type="ECO:0000313" key="4">
    <source>
        <dbReference type="Proteomes" id="UP000249218"/>
    </source>
</evidence>